<dbReference type="Gene3D" id="3.40.710.10">
    <property type="entry name" value="DD-peptidase/beta-lactamase superfamily"/>
    <property type="match status" value="1"/>
</dbReference>
<organism evidence="5">
    <name type="scientific">mine drainage metagenome</name>
    <dbReference type="NCBI Taxonomy" id="410659"/>
    <lineage>
        <taxon>unclassified sequences</taxon>
        <taxon>metagenomes</taxon>
        <taxon>ecological metagenomes</taxon>
    </lineage>
</organism>
<dbReference type="PANTHER" id="PTHR30627">
    <property type="entry name" value="PEPTIDOGLYCAN D,D-TRANSPEPTIDASE"/>
    <property type="match status" value="1"/>
</dbReference>
<evidence type="ECO:0000259" key="3">
    <source>
        <dbReference type="Pfam" id="PF00905"/>
    </source>
</evidence>
<dbReference type="GO" id="GO:0005886">
    <property type="term" value="C:plasma membrane"/>
    <property type="evidence" value="ECO:0007669"/>
    <property type="project" value="TreeGrafter"/>
</dbReference>
<dbReference type="InterPro" id="IPR012338">
    <property type="entry name" value="Beta-lactam/transpept-like"/>
</dbReference>
<protein>
    <submittedName>
        <fullName evidence="5">Penicillin-binding protein A</fullName>
    </submittedName>
</protein>
<evidence type="ECO:0000256" key="1">
    <source>
        <dbReference type="ARBA" id="ARBA00004370"/>
    </source>
</evidence>
<dbReference type="EMBL" id="MLJW01000249">
    <property type="protein sequence ID" value="OIQ91761.1"/>
    <property type="molecule type" value="Genomic_DNA"/>
</dbReference>
<sequence length="635" mass="64195">MRTRTLVAVLAATAVVVAGTAGGYVYVAHRHETQLDNQARALIGAYAKAWSDGGLGGIAYAGAEPAAVAASFTATTAALGSAHPTVSIASTTRHGTTASAELSVAWPVTDGATWSYTMPVRATGASGTWAIVTTPTTSMWVPGIGPDATLVESRTWGTRGEILDRNGAPILANGTVYDVEIDPVRASDATVSALESLVGATPGSLVTKLDAAKSAGSKAPIPVIAYRESDFQAHKAQLDALVGVIYPKRTQPLAPTSTFARPLLGSYGPVTADLVAKSNGRYVAGDYAGLSGLQAQYDDVLAGTPGIMVATNFAPTTPLFEKPPVNGTSVTLTLDLATQNAAESALTGSGGVPSALVAVDVKTGDLLAVANSPSYGIDRALTGTYPPGSTLKVATTYSLLSKGLSPATTVTCPPSVTAGGLKVSNYAGETFGSAPFSFDFAQSCNTAFVQLSETMGNSDVHDAAVALGVGAGWEKHLGIPDVAAGSVPVATSTAERAATAFGQAKTLASPADLAVMAASVARGSYVEPALVSSPAVAGADRTAHPLDTTAITQLRDLMRLVVTEGTGQVMMSTPGAPVYGKTGTAEYGTDTPPKTHAWFVGWQGDVAFCVLVEDGASGGSVAAPLAKAFLTTLNG</sequence>
<dbReference type="GO" id="GO:0071972">
    <property type="term" value="F:peptidoglycan L,D-transpeptidase activity"/>
    <property type="evidence" value="ECO:0007669"/>
    <property type="project" value="TreeGrafter"/>
</dbReference>
<dbReference type="InterPro" id="IPR001460">
    <property type="entry name" value="PCN-bd_Tpept"/>
</dbReference>
<reference evidence="5" key="1">
    <citation type="submission" date="2016-10" db="EMBL/GenBank/DDBJ databases">
        <title>Sequence of Gallionella enrichment culture.</title>
        <authorList>
            <person name="Poehlein A."/>
            <person name="Muehling M."/>
            <person name="Daniel R."/>
        </authorList>
    </citation>
    <scope>NUCLEOTIDE SEQUENCE</scope>
</reference>
<evidence type="ECO:0000259" key="4">
    <source>
        <dbReference type="Pfam" id="PF03717"/>
    </source>
</evidence>
<dbReference type="InterPro" id="IPR036138">
    <property type="entry name" value="PBP_dimer_sf"/>
</dbReference>
<dbReference type="InterPro" id="IPR005311">
    <property type="entry name" value="PBP_dimer"/>
</dbReference>
<dbReference type="Gene3D" id="3.90.1310.10">
    <property type="entry name" value="Penicillin-binding protein 2a (Domain 2)"/>
    <property type="match status" value="1"/>
</dbReference>
<proteinExistence type="predicted"/>
<dbReference type="Pfam" id="PF00905">
    <property type="entry name" value="Transpeptidase"/>
    <property type="match status" value="1"/>
</dbReference>
<comment type="caution">
    <text evidence="5">The sequence shown here is derived from an EMBL/GenBank/DDBJ whole genome shotgun (WGS) entry which is preliminary data.</text>
</comment>
<keyword evidence="2" id="KW-0472">Membrane</keyword>
<feature type="domain" description="Penicillin-binding protein transpeptidase" evidence="3">
    <location>
        <begin position="356"/>
        <end position="630"/>
    </location>
</feature>
<comment type="subcellular location">
    <subcellularLocation>
        <location evidence="1">Membrane</location>
    </subcellularLocation>
</comment>
<dbReference type="Pfam" id="PF03717">
    <property type="entry name" value="PBP_dimer"/>
    <property type="match status" value="1"/>
</dbReference>
<evidence type="ECO:0000256" key="2">
    <source>
        <dbReference type="ARBA" id="ARBA00023136"/>
    </source>
</evidence>
<dbReference type="PANTHER" id="PTHR30627:SF24">
    <property type="entry name" value="PENICILLIN-BINDING PROTEIN 4B"/>
    <property type="match status" value="1"/>
</dbReference>
<feature type="domain" description="Penicillin-binding protein dimerisation" evidence="4">
    <location>
        <begin position="157"/>
        <end position="308"/>
    </location>
</feature>
<dbReference type="GO" id="GO:0071555">
    <property type="term" value="P:cell wall organization"/>
    <property type="evidence" value="ECO:0007669"/>
    <property type="project" value="TreeGrafter"/>
</dbReference>
<dbReference type="AlphaFoldDB" id="A0A1J5R7A1"/>
<dbReference type="SUPFAM" id="SSF56601">
    <property type="entry name" value="beta-lactamase/transpeptidase-like"/>
    <property type="match status" value="1"/>
</dbReference>
<gene>
    <name evidence="5" type="primary">pbpA_2</name>
    <name evidence="5" type="ORF">GALL_263000</name>
</gene>
<evidence type="ECO:0000313" key="5">
    <source>
        <dbReference type="EMBL" id="OIQ91761.1"/>
    </source>
</evidence>
<dbReference type="Gene3D" id="3.30.1390.30">
    <property type="entry name" value="Penicillin-binding protein 2a, domain 3"/>
    <property type="match status" value="1"/>
</dbReference>
<accession>A0A1J5R7A1</accession>
<dbReference type="GO" id="GO:0008658">
    <property type="term" value="F:penicillin binding"/>
    <property type="evidence" value="ECO:0007669"/>
    <property type="project" value="InterPro"/>
</dbReference>
<name>A0A1J5R7A1_9ZZZZ</name>
<dbReference type="InterPro" id="IPR050515">
    <property type="entry name" value="Beta-lactam/transpept"/>
</dbReference>
<dbReference type="SUPFAM" id="SSF56519">
    <property type="entry name" value="Penicillin binding protein dimerisation domain"/>
    <property type="match status" value="1"/>
</dbReference>